<dbReference type="InterPro" id="IPR050933">
    <property type="entry name" value="Circadian_TF"/>
</dbReference>
<dbReference type="SUPFAM" id="SSF55785">
    <property type="entry name" value="PYP-like sensor domain (PAS domain)"/>
    <property type="match status" value="1"/>
</dbReference>
<accession>A0A3P6STW8</accession>
<dbReference type="PANTHER" id="PTHR23042">
    <property type="entry name" value="CIRCADIAN PROTEIN CLOCK/ARNT/BMAL/PAS"/>
    <property type="match status" value="1"/>
</dbReference>
<dbReference type="EMBL" id="UYRX01000285">
    <property type="protein sequence ID" value="VDK79282.1"/>
    <property type="molecule type" value="Genomic_DNA"/>
</dbReference>
<evidence type="ECO:0000259" key="2">
    <source>
        <dbReference type="PROSITE" id="PS50888"/>
    </source>
</evidence>
<dbReference type="GO" id="GO:0046983">
    <property type="term" value="F:protein dimerization activity"/>
    <property type="evidence" value="ECO:0007669"/>
    <property type="project" value="InterPro"/>
</dbReference>
<sequence>MDFATNSPLTNRIASSNNHSEIEKRRRDRMNELMGQLAALIPSTFCRKLDKLSLLRLALDHISTIRIADDRELNCDCCAKHITFSDLLDLLKNSLQPKLPSSLLKGNSNLNRRYFQNVEHFMTVVDVSSGKILYASDEMHKFLGKNVFARNWYEILHPADITAFKKETTSVECHENAKVSDSVCQAVSSSTGCYKRKTEWKLGLTRSFPCRLRVYDFKDSDHSKQNYEYFHCYGSIRRADKPALMMLLIKLFSSRIEERFQITVTPNGRIIRCGSGLPCILKRLPQDLTGCYYYELIHEGDLLDVAYLHKQVLSQRDTKETSYRIRTMNKYCIKVNATWIPFTNPWNLKTQFIIINHRSNSIRCDEESSPEQSVLRQLLSNKRSQRNYRETTPELGVLGVARLGESVTDIS</sequence>
<evidence type="ECO:0000313" key="4">
    <source>
        <dbReference type="Proteomes" id="UP000277928"/>
    </source>
</evidence>
<feature type="domain" description="BHLH" evidence="2">
    <location>
        <begin position="14"/>
        <end position="65"/>
    </location>
</feature>
<dbReference type="PROSITE" id="PS50888">
    <property type="entry name" value="BHLH"/>
    <property type="match status" value="1"/>
</dbReference>
<feature type="region of interest" description="Disordered" evidence="1">
    <location>
        <begin position="1"/>
        <end position="23"/>
    </location>
</feature>
<evidence type="ECO:0000313" key="3">
    <source>
        <dbReference type="EMBL" id="VDK79282.1"/>
    </source>
</evidence>
<dbReference type="Gene3D" id="3.30.450.20">
    <property type="entry name" value="PAS domain"/>
    <property type="match status" value="2"/>
</dbReference>
<dbReference type="InterPro" id="IPR011598">
    <property type="entry name" value="bHLH_dom"/>
</dbReference>
<dbReference type="InterPro" id="IPR036638">
    <property type="entry name" value="HLH_DNA-bd_sf"/>
</dbReference>
<dbReference type="AlphaFoldDB" id="A0A3P6STW8"/>
<keyword evidence="4" id="KW-1185">Reference proteome</keyword>
<dbReference type="Gene3D" id="4.10.280.10">
    <property type="entry name" value="Helix-loop-helix DNA-binding domain"/>
    <property type="match status" value="1"/>
</dbReference>
<dbReference type="SMART" id="SM00353">
    <property type="entry name" value="HLH"/>
    <property type="match status" value="1"/>
</dbReference>
<reference evidence="3 4" key="1">
    <citation type="submission" date="2018-08" db="EMBL/GenBank/DDBJ databases">
        <authorList>
            <person name="Laetsch R D."/>
            <person name="Stevens L."/>
            <person name="Kumar S."/>
            <person name="Blaxter L. M."/>
        </authorList>
    </citation>
    <scope>NUCLEOTIDE SEQUENCE [LARGE SCALE GENOMIC DNA]</scope>
</reference>
<name>A0A3P6STW8_LITSI</name>
<protein>
    <recommendedName>
        <fullName evidence="2">BHLH domain-containing protein</fullName>
    </recommendedName>
</protein>
<dbReference type="OMA" id="ARNWYEI"/>
<dbReference type="InterPro" id="IPR035965">
    <property type="entry name" value="PAS-like_dom_sf"/>
</dbReference>
<evidence type="ECO:0000256" key="1">
    <source>
        <dbReference type="SAM" id="MobiDB-lite"/>
    </source>
</evidence>
<dbReference type="Pfam" id="PF00010">
    <property type="entry name" value="HLH"/>
    <property type="match status" value="1"/>
</dbReference>
<dbReference type="InterPro" id="IPR000014">
    <property type="entry name" value="PAS"/>
</dbReference>
<dbReference type="Pfam" id="PF14598">
    <property type="entry name" value="PAS_11"/>
    <property type="match status" value="1"/>
</dbReference>
<dbReference type="OrthoDB" id="71302at2759"/>
<dbReference type="Proteomes" id="UP000277928">
    <property type="component" value="Unassembled WGS sequence"/>
</dbReference>
<dbReference type="STRING" id="42156.A0A3P6STW8"/>
<gene>
    <name evidence="3" type="ORF">NLS_LOCUS4443</name>
</gene>
<feature type="compositionally biased region" description="Polar residues" evidence="1">
    <location>
        <begin position="1"/>
        <end position="19"/>
    </location>
</feature>
<proteinExistence type="predicted"/>
<dbReference type="CDD" id="cd00130">
    <property type="entry name" value="PAS"/>
    <property type="match status" value="2"/>
</dbReference>
<dbReference type="SUPFAM" id="SSF47459">
    <property type="entry name" value="HLH, helix-loop-helix DNA-binding domain"/>
    <property type="match status" value="1"/>
</dbReference>
<organism evidence="3 4">
    <name type="scientific">Litomosoides sigmodontis</name>
    <name type="common">Filarial nematode worm</name>
    <dbReference type="NCBI Taxonomy" id="42156"/>
    <lineage>
        <taxon>Eukaryota</taxon>
        <taxon>Metazoa</taxon>
        <taxon>Ecdysozoa</taxon>
        <taxon>Nematoda</taxon>
        <taxon>Chromadorea</taxon>
        <taxon>Rhabditida</taxon>
        <taxon>Spirurina</taxon>
        <taxon>Spiruromorpha</taxon>
        <taxon>Filarioidea</taxon>
        <taxon>Onchocercidae</taxon>
        <taxon>Litomosoides</taxon>
    </lineage>
</organism>